<dbReference type="Gene3D" id="2.60.40.4070">
    <property type="match status" value="1"/>
</dbReference>
<dbReference type="EMBL" id="FNBH01000004">
    <property type="protein sequence ID" value="SDG41128.1"/>
    <property type="molecule type" value="Genomic_DNA"/>
</dbReference>
<evidence type="ECO:0000313" key="7">
    <source>
        <dbReference type="Proteomes" id="UP000199203"/>
    </source>
</evidence>
<dbReference type="STRING" id="454006.SAMN05421825_3280"/>
<protein>
    <submittedName>
        <fullName evidence="6">Pectinesterase</fullName>
    </submittedName>
</protein>
<dbReference type="Gene3D" id="2.160.20.10">
    <property type="entry name" value="Single-stranded right-handed beta-helix, Pectin lyase-like"/>
    <property type="match status" value="1"/>
</dbReference>
<evidence type="ECO:0000259" key="5">
    <source>
        <dbReference type="PROSITE" id="PS50853"/>
    </source>
</evidence>
<dbReference type="GO" id="GO:0030599">
    <property type="term" value="F:pectinesterase activity"/>
    <property type="evidence" value="ECO:0007669"/>
    <property type="project" value="InterPro"/>
</dbReference>
<dbReference type="AlphaFoldDB" id="A0A1G7U139"/>
<dbReference type="InterPro" id="IPR011050">
    <property type="entry name" value="Pectin_lyase_fold/virulence"/>
</dbReference>
<organism evidence="6 7">
    <name type="scientific">Epilithonimonas hungarica</name>
    <dbReference type="NCBI Taxonomy" id="454006"/>
    <lineage>
        <taxon>Bacteria</taxon>
        <taxon>Pseudomonadati</taxon>
        <taxon>Bacteroidota</taxon>
        <taxon>Flavobacteriia</taxon>
        <taxon>Flavobacteriales</taxon>
        <taxon>Weeksellaceae</taxon>
        <taxon>Chryseobacterium group</taxon>
        <taxon>Epilithonimonas</taxon>
    </lineage>
</organism>
<keyword evidence="3" id="KW-0378">Hydrolase</keyword>
<dbReference type="InterPro" id="IPR003961">
    <property type="entry name" value="FN3_dom"/>
</dbReference>
<dbReference type="InterPro" id="IPR012334">
    <property type="entry name" value="Pectin_lyas_fold"/>
</dbReference>
<keyword evidence="2" id="KW-0732">Signal</keyword>
<dbReference type="PANTHER" id="PTHR31321:SF57">
    <property type="entry name" value="PECTINESTERASE 53-RELATED"/>
    <property type="match status" value="1"/>
</dbReference>
<evidence type="ECO:0000256" key="1">
    <source>
        <dbReference type="ARBA" id="ARBA00008891"/>
    </source>
</evidence>
<dbReference type="NCBIfam" id="TIGR04183">
    <property type="entry name" value="Por_Secre_tail"/>
    <property type="match status" value="1"/>
</dbReference>
<evidence type="ECO:0000256" key="3">
    <source>
        <dbReference type="ARBA" id="ARBA00022801"/>
    </source>
</evidence>
<dbReference type="Pfam" id="PF01095">
    <property type="entry name" value="Pectinesterase"/>
    <property type="match status" value="1"/>
</dbReference>
<feature type="domain" description="Fibronectin type-III" evidence="5">
    <location>
        <begin position="253"/>
        <end position="352"/>
    </location>
</feature>
<dbReference type="Pfam" id="PF18962">
    <property type="entry name" value="Por_Secre_tail"/>
    <property type="match status" value="1"/>
</dbReference>
<dbReference type="InterPro" id="IPR036116">
    <property type="entry name" value="FN3_sf"/>
</dbReference>
<keyword evidence="7" id="KW-1185">Reference proteome</keyword>
<dbReference type="Proteomes" id="UP000199203">
    <property type="component" value="Unassembled WGS sequence"/>
</dbReference>
<dbReference type="RefSeq" id="WP_089874506.1">
    <property type="nucleotide sequence ID" value="NZ_FNBH01000004.1"/>
</dbReference>
<dbReference type="GO" id="GO:0009279">
    <property type="term" value="C:cell outer membrane"/>
    <property type="evidence" value="ECO:0007669"/>
    <property type="project" value="TreeGrafter"/>
</dbReference>
<gene>
    <name evidence="6" type="ORF">SAMN05421825_3280</name>
</gene>
<reference evidence="7" key="1">
    <citation type="submission" date="2016-10" db="EMBL/GenBank/DDBJ databases">
        <authorList>
            <person name="Varghese N."/>
            <person name="Submissions S."/>
        </authorList>
    </citation>
    <scope>NUCLEOTIDE SEQUENCE [LARGE SCALE GENOMIC DNA]</scope>
    <source>
        <strain evidence="7">DSM 19684</strain>
    </source>
</reference>
<dbReference type="GO" id="GO:0042545">
    <property type="term" value="P:cell wall modification"/>
    <property type="evidence" value="ECO:0007669"/>
    <property type="project" value="InterPro"/>
</dbReference>
<dbReference type="SUPFAM" id="SSF49265">
    <property type="entry name" value="Fibronectin type III"/>
    <property type="match status" value="1"/>
</dbReference>
<dbReference type="PROSITE" id="PS50853">
    <property type="entry name" value="FN3"/>
    <property type="match status" value="2"/>
</dbReference>
<comment type="similarity">
    <text evidence="1">Belongs to the pectinesterase family.</text>
</comment>
<sequence>MKKNLILPIALCSAVMIFGIGKGISFFSDSSNGNPVTSFSSTNEIKKTNEFSKKYSKPFEATPASVNWPLIADVTTKSLEGNLESGLVYPTAVLKTEVNSKVDFTGDGIVDSNIDFYQYSGTSNSWTGTGSTTVIDETKYVQFDVNATNGGTFTINRVEALVGGAGTSNMYYQAFYSLNADFSDRVQIKSATQLTPSGKAQTLDVTLATSVVISGSQKFYLRFYPYLASATTGKQFALRNVKISGIMEGDVANPATVSTTAVSSISTTTAKTGGTISSNGGGAISESGVVWSTNQNPTIADLKTTENATSGPYISSLTSLLPNTTYYVRAYATNSAGTSYGSQVSFTTLASIVAPAVTTTSQSQVTNKSFVVSGNVTDWGGADVTDRGIVWSKTETAPSLDNATKVSTGSGLGTFSSYVYGVSPSTLYYVRTFATNSAGTSYGSTATVTTKATDPDVIRTIAKDGSGDYTTVQAAFDAVPDNYTGRWIIHIKPGTYTERPTLLAAKSNVFLIGDDAATTIITNNISAGDINPDTGLAYGTSLSQTMAIFGSDFTASKITIANTFVNSTANTQVNSQTQAVALKTQGDRQAFYDCRVLGYQDTYLGNSIGRAYFKNSYIEGNVDFIFGRQTVVFDHCTTYINRNNSVVTAPSTESTTKFGFVFLDCNLTVPAAGTADFNGATISNFHFGRAWQNTPKSAFIRCETPSMLNPTGWTTPINGVIPVTFVEYGNTGDGATPERLAQRANGGVVLSQAESLPYTISNVFKKDTDPSFLFDWMPESSINIDFETLAVNNIKGNKTLVYPNPFSDQVTIAYDLKSNSDITVMIYDVNGRIVKNIKKSNEKSGQKELVIPTTDLKSGVYFYTLKNDTEQTNGKLIKN</sequence>
<dbReference type="InterPro" id="IPR000070">
    <property type="entry name" value="Pectinesterase_cat"/>
</dbReference>
<keyword evidence="4" id="KW-0063">Aspartyl esterase</keyword>
<name>A0A1G7U139_9FLAO</name>
<evidence type="ECO:0000313" key="6">
    <source>
        <dbReference type="EMBL" id="SDG41128.1"/>
    </source>
</evidence>
<evidence type="ECO:0000256" key="2">
    <source>
        <dbReference type="ARBA" id="ARBA00022729"/>
    </source>
</evidence>
<dbReference type="PANTHER" id="PTHR31321">
    <property type="entry name" value="ACYL-COA THIOESTER HYDROLASE YBHC-RELATED"/>
    <property type="match status" value="1"/>
</dbReference>
<evidence type="ECO:0000256" key="4">
    <source>
        <dbReference type="ARBA" id="ARBA00023085"/>
    </source>
</evidence>
<dbReference type="SUPFAM" id="SSF51126">
    <property type="entry name" value="Pectin lyase-like"/>
    <property type="match status" value="1"/>
</dbReference>
<accession>A0A1G7U139</accession>
<dbReference type="InterPro" id="IPR026444">
    <property type="entry name" value="Secre_tail"/>
</dbReference>
<dbReference type="OrthoDB" id="9765957at2"/>
<feature type="domain" description="Fibronectin type-III" evidence="5">
    <location>
        <begin position="356"/>
        <end position="456"/>
    </location>
</feature>
<proteinExistence type="inferred from homology"/>